<feature type="transmembrane region" description="Helical" evidence="1">
    <location>
        <begin position="16"/>
        <end position="38"/>
    </location>
</feature>
<accession>A0A3S0V0W0</accession>
<keyword evidence="1" id="KW-1133">Transmembrane helix</keyword>
<evidence type="ECO:0000313" key="3">
    <source>
        <dbReference type="Proteomes" id="UP000268973"/>
    </source>
</evidence>
<dbReference type="AlphaFoldDB" id="A0A3S0V0W0"/>
<feature type="transmembrane region" description="Helical" evidence="1">
    <location>
        <begin position="53"/>
        <end position="69"/>
    </location>
</feature>
<feature type="transmembrane region" description="Helical" evidence="1">
    <location>
        <begin position="106"/>
        <end position="126"/>
    </location>
</feature>
<gene>
    <name evidence="2" type="ORF">EJ063_19875</name>
</gene>
<name>A0A3S0V0W0_9VIBR</name>
<keyword evidence="1" id="KW-0472">Membrane</keyword>
<keyword evidence="3" id="KW-1185">Reference proteome</keyword>
<keyword evidence="1" id="KW-0812">Transmembrane</keyword>
<dbReference type="EMBL" id="RXZH01000021">
    <property type="protein sequence ID" value="RTZ13503.1"/>
    <property type="molecule type" value="Genomic_DNA"/>
</dbReference>
<dbReference type="OrthoDB" id="5867553at2"/>
<organism evidence="2 3">
    <name type="scientific">Vibrio aquaticus</name>
    <dbReference type="NCBI Taxonomy" id="2496559"/>
    <lineage>
        <taxon>Bacteria</taxon>
        <taxon>Pseudomonadati</taxon>
        <taxon>Pseudomonadota</taxon>
        <taxon>Gammaproteobacteria</taxon>
        <taxon>Vibrionales</taxon>
        <taxon>Vibrionaceae</taxon>
        <taxon>Vibrio</taxon>
    </lineage>
</organism>
<feature type="transmembrane region" description="Helical" evidence="1">
    <location>
        <begin position="133"/>
        <end position="152"/>
    </location>
</feature>
<proteinExistence type="predicted"/>
<protein>
    <submittedName>
        <fullName evidence="2">Uncharacterized protein</fullName>
    </submittedName>
</protein>
<feature type="transmembrane region" description="Helical" evidence="1">
    <location>
        <begin position="76"/>
        <end position="94"/>
    </location>
</feature>
<dbReference type="Proteomes" id="UP000268973">
    <property type="component" value="Unassembled WGS sequence"/>
</dbReference>
<comment type="caution">
    <text evidence="2">The sequence shown here is derived from an EMBL/GenBank/DDBJ whole genome shotgun (WGS) entry which is preliminary data.</text>
</comment>
<sequence length="231" mass="26742">MALGFSWNEVHMIKMVWLIVRLAVVYLIVGPMLGILLIANNSHPLFFHLERDVVGWISIFGCVIAYILVRLEATKEVGKLFFVSILGALVILMYVKEHFWLQGMRIHSWTVFLAVLFAISLLFFVIPHRHLKPLLFLLPVSACSWLLVWVVYRPASLVIEIFGAKDKLPEENISKIVEFMPEVFRSCLASGIFMVCLIMPFYILARWGHNPKSTYQSLTKRLRQIRNARHF</sequence>
<evidence type="ECO:0000256" key="1">
    <source>
        <dbReference type="SAM" id="Phobius"/>
    </source>
</evidence>
<reference evidence="2 3" key="1">
    <citation type="submission" date="2018-12" db="EMBL/GenBank/DDBJ databases">
        <title>Vibrio sp. isolated from China Sea.</title>
        <authorList>
            <person name="Li Y."/>
        </authorList>
    </citation>
    <scope>NUCLEOTIDE SEQUENCE [LARGE SCALE GENOMIC DNA]</scope>
    <source>
        <strain evidence="2 3">BEI207</strain>
    </source>
</reference>
<evidence type="ECO:0000313" key="2">
    <source>
        <dbReference type="EMBL" id="RTZ13503.1"/>
    </source>
</evidence>
<feature type="transmembrane region" description="Helical" evidence="1">
    <location>
        <begin position="183"/>
        <end position="205"/>
    </location>
</feature>